<keyword evidence="2 8" id="KW-0597">Phosphoprotein</keyword>
<gene>
    <name evidence="12" type="ORF">EFD62_00870</name>
</gene>
<dbReference type="CDD" id="cd00383">
    <property type="entry name" value="trans_reg_C"/>
    <property type="match status" value="1"/>
</dbReference>
<proteinExistence type="predicted"/>
<dbReference type="InterPro" id="IPR039420">
    <property type="entry name" value="WalR-like"/>
</dbReference>
<dbReference type="FunFam" id="1.10.10.10:FF:000018">
    <property type="entry name" value="DNA-binding response regulator ResD"/>
    <property type="match status" value="1"/>
</dbReference>
<dbReference type="PANTHER" id="PTHR48111">
    <property type="entry name" value="REGULATOR OF RPOS"/>
    <property type="match status" value="1"/>
</dbReference>
<dbReference type="GO" id="GO:0006355">
    <property type="term" value="P:regulation of DNA-templated transcription"/>
    <property type="evidence" value="ECO:0007669"/>
    <property type="project" value="InterPro"/>
</dbReference>
<comment type="function">
    <text evidence="7">May play the central regulatory role in sporulation. It may be an element of the effector pathway responsible for the activation of sporulation genes in response to nutritional stress. Spo0A may act in concert with spo0H (a sigma factor) to control the expression of some genes that are critical to the sporulation process.</text>
</comment>
<dbReference type="SUPFAM" id="SSF46894">
    <property type="entry name" value="C-terminal effector domain of the bipartite response regulators"/>
    <property type="match status" value="1"/>
</dbReference>
<evidence type="ECO:0000259" key="11">
    <source>
        <dbReference type="PROSITE" id="PS51755"/>
    </source>
</evidence>
<dbReference type="SMART" id="SM00448">
    <property type="entry name" value="REC"/>
    <property type="match status" value="1"/>
</dbReference>
<feature type="domain" description="OmpR/PhoB-type" evidence="11">
    <location>
        <begin position="126"/>
        <end position="222"/>
    </location>
</feature>
<evidence type="ECO:0000259" key="10">
    <source>
        <dbReference type="PROSITE" id="PS50110"/>
    </source>
</evidence>
<dbReference type="EMBL" id="RLII01000001">
    <property type="protein sequence ID" value="RXE60522.1"/>
    <property type="molecule type" value="Genomic_DNA"/>
</dbReference>
<dbReference type="Gene3D" id="6.10.250.690">
    <property type="match status" value="1"/>
</dbReference>
<dbReference type="SUPFAM" id="SSF52172">
    <property type="entry name" value="CheY-like"/>
    <property type="match status" value="1"/>
</dbReference>
<feature type="modified residue" description="4-aspartylphosphate" evidence="8">
    <location>
        <position position="50"/>
    </location>
</feature>
<comment type="caution">
    <text evidence="12">The sequence shown here is derived from an EMBL/GenBank/DDBJ whole genome shotgun (WGS) entry which is preliminary data.</text>
</comment>
<evidence type="ECO:0000256" key="8">
    <source>
        <dbReference type="PROSITE-ProRule" id="PRU00169"/>
    </source>
</evidence>
<sequence length="224" mass="25112">MIYCVEDDRSIRELIIYALKSNGYEAIGFSEGRPFLKALESRLPALILLDIMLPGEDGIEILKKLKASPKTRHIPIIMLTAKSAEYDKVLGLDNGADDYITKPFGIMEFLSRVKAVLRRSGNVSNSSELSTGRLTMYIDRHVVLADGKEVALTFKEFELLKYLLENAGIVLTRDKLLEEVWGYEYEGETRTVDVHIRTLRQKLGEAGTVIETVRGVGYRIGGNA</sequence>
<evidence type="ECO:0000256" key="4">
    <source>
        <dbReference type="ARBA" id="ARBA00023015"/>
    </source>
</evidence>
<evidence type="ECO:0000256" key="7">
    <source>
        <dbReference type="ARBA" id="ARBA00024867"/>
    </source>
</evidence>
<dbReference type="PANTHER" id="PTHR48111:SF1">
    <property type="entry name" value="TWO-COMPONENT RESPONSE REGULATOR ORR33"/>
    <property type="match status" value="1"/>
</dbReference>
<dbReference type="GO" id="GO:0000156">
    <property type="term" value="F:phosphorelay response regulator activity"/>
    <property type="evidence" value="ECO:0007669"/>
    <property type="project" value="TreeGrafter"/>
</dbReference>
<keyword evidence="13" id="KW-1185">Reference proteome</keyword>
<keyword evidence="4" id="KW-0805">Transcription regulation</keyword>
<dbReference type="Pfam" id="PF00072">
    <property type="entry name" value="Response_reg"/>
    <property type="match status" value="1"/>
</dbReference>
<evidence type="ECO:0000256" key="2">
    <source>
        <dbReference type="ARBA" id="ARBA00022553"/>
    </source>
</evidence>
<evidence type="ECO:0000256" key="3">
    <source>
        <dbReference type="ARBA" id="ARBA00023012"/>
    </source>
</evidence>
<dbReference type="Proteomes" id="UP000289166">
    <property type="component" value="Unassembled WGS sequence"/>
</dbReference>
<reference evidence="13" key="1">
    <citation type="submission" date="2018-11" db="EMBL/GenBank/DDBJ databases">
        <title>Genome sequencing of a novel mesophilic and cellulolytic organism within the genus Hungateiclostridium.</title>
        <authorList>
            <person name="Rettenmaier R."/>
            <person name="Liebl W."/>
            <person name="Zverlov V."/>
        </authorList>
    </citation>
    <scope>NUCLEOTIDE SEQUENCE [LARGE SCALE GENOMIC DNA]</scope>
    <source>
        <strain evidence="13">N2K1</strain>
    </source>
</reference>
<evidence type="ECO:0000256" key="9">
    <source>
        <dbReference type="PROSITE-ProRule" id="PRU01091"/>
    </source>
</evidence>
<dbReference type="PROSITE" id="PS51755">
    <property type="entry name" value="OMPR_PHOB"/>
    <property type="match status" value="1"/>
</dbReference>
<dbReference type="RefSeq" id="WP_069194720.1">
    <property type="nucleotide sequence ID" value="NZ_RLII01000001.1"/>
</dbReference>
<feature type="domain" description="Response regulatory" evidence="10">
    <location>
        <begin position="1"/>
        <end position="117"/>
    </location>
</feature>
<dbReference type="InterPro" id="IPR011006">
    <property type="entry name" value="CheY-like_superfamily"/>
</dbReference>
<dbReference type="OrthoDB" id="9802426at2"/>
<evidence type="ECO:0000256" key="6">
    <source>
        <dbReference type="ARBA" id="ARBA00023163"/>
    </source>
</evidence>
<evidence type="ECO:0000256" key="1">
    <source>
        <dbReference type="ARBA" id="ARBA00018672"/>
    </source>
</evidence>
<dbReference type="Gene3D" id="1.10.10.10">
    <property type="entry name" value="Winged helix-like DNA-binding domain superfamily/Winged helix DNA-binding domain"/>
    <property type="match status" value="1"/>
</dbReference>
<dbReference type="Pfam" id="PF00486">
    <property type="entry name" value="Trans_reg_C"/>
    <property type="match status" value="1"/>
</dbReference>
<dbReference type="Gene3D" id="3.40.50.2300">
    <property type="match status" value="1"/>
</dbReference>
<dbReference type="InterPro" id="IPR001789">
    <property type="entry name" value="Sig_transdc_resp-reg_receiver"/>
</dbReference>
<keyword evidence="6" id="KW-0804">Transcription</keyword>
<evidence type="ECO:0000313" key="13">
    <source>
        <dbReference type="Proteomes" id="UP000289166"/>
    </source>
</evidence>
<evidence type="ECO:0000256" key="5">
    <source>
        <dbReference type="ARBA" id="ARBA00023125"/>
    </source>
</evidence>
<dbReference type="PROSITE" id="PS50110">
    <property type="entry name" value="RESPONSE_REGULATORY"/>
    <property type="match status" value="1"/>
</dbReference>
<dbReference type="GO" id="GO:0032993">
    <property type="term" value="C:protein-DNA complex"/>
    <property type="evidence" value="ECO:0007669"/>
    <property type="project" value="TreeGrafter"/>
</dbReference>
<organism evidence="12 13">
    <name type="scientific">Acetivibrio mesophilus</name>
    <dbReference type="NCBI Taxonomy" id="2487273"/>
    <lineage>
        <taxon>Bacteria</taxon>
        <taxon>Bacillati</taxon>
        <taxon>Bacillota</taxon>
        <taxon>Clostridia</taxon>
        <taxon>Eubacteriales</taxon>
        <taxon>Oscillospiraceae</taxon>
        <taxon>Acetivibrio</taxon>
    </lineage>
</organism>
<keyword evidence="3" id="KW-0902">Two-component regulatory system</keyword>
<feature type="DNA-binding region" description="OmpR/PhoB-type" evidence="9">
    <location>
        <begin position="126"/>
        <end position="222"/>
    </location>
</feature>
<dbReference type="SMART" id="SM00862">
    <property type="entry name" value="Trans_reg_C"/>
    <property type="match status" value="1"/>
</dbReference>
<dbReference type="InterPro" id="IPR016032">
    <property type="entry name" value="Sig_transdc_resp-reg_C-effctor"/>
</dbReference>
<name>A0A4Q0IBP6_9FIRM</name>
<dbReference type="InterPro" id="IPR036388">
    <property type="entry name" value="WH-like_DNA-bd_sf"/>
</dbReference>
<keyword evidence="5 9" id="KW-0238">DNA-binding</keyword>
<protein>
    <recommendedName>
        <fullName evidence="1">Stage 0 sporulation protein A homolog</fullName>
    </recommendedName>
</protein>
<dbReference type="GO" id="GO:0005829">
    <property type="term" value="C:cytosol"/>
    <property type="evidence" value="ECO:0007669"/>
    <property type="project" value="TreeGrafter"/>
</dbReference>
<dbReference type="GO" id="GO:0000976">
    <property type="term" value="F:transcription cis-regulatory region binding"/>
    <property type="evidence" value="ECO:0007669"/>
    <property type="project" value="TreeGrafter"/>
</dbReference>
<dbReference type="AlphaFoldDB" id="A0A4Q0IBP6"/>
<accession>A0A4Q0IBP6</accession>
<dbReference type="InterPro" id="IPR001867">
    <property type="entry name" value="OmpR/PhoB-type_DNA-bd"/>
</dbReference>
<evidence type="ECO:0000313" key="12">
    <source>
        <dbReference type="EMBL" id="RXE60522.1"/>
    </source>
</evidence>